<dbReference type="Proteomes" id="UP000018130">
    <property type="component" value="Unassembled WGS sequence"/>
</dbReference>
<name>T2JVH7_CROWT</name>
<dbReference type="AlphaFoldDB" id="T2JVH7"/>
<dbReference type="EMBL" id="CAQN01000813">
    <property type="protein sequence ID" value="CCQ68632.1"/>
    <property type="molecule type" value="Genomic_DNA"/>
</dbReference>
<reference evidence="1 2" key="2">
    <citation type="submission" date="2013-09" db="EMBL/GenBank/DDBJ databases">
        <title>Whole genome comparison of six Crocosphaera watsonii strains with differing phenotypes.</title>
        <authorList>
            <person name="Bench S.R."/>
            <person name="Heller P."/>
            <person name="Frank I."/>
            <person name="Arciniega M."/>
            <person name="Shilova I.N."/>
            <person name="Zehr J.P."/>
        </authorList>
    </citation>
    <scope>NUCLEOTIDE SEQUENCE [LARGE SCALE GENOMIC DNA]</scope>
    <source>
        <strain evidence="1 2">WH 0402</strain>
    </source>
</reference>
<gene>
    <name evidence="1" type="ORF">CWATWH0402_6088</name>
</gene>
<proteinExistence type="predicted"/>
<protein>
    <submittedName>
        <fullName evidence="1">Uncharacterized protein</fullName>
    </submittedName>
</protein>
<reference evidence="1 2" key="1">
    <citation type="submission" date="2013-01" db="EMBL/GenBank/DDBJ databases">
        <authorList>
            <person name="Bench S."/>
        </authorList>
    </citation>
    <scope>NUCLEOTIDE SEQUENCE [LARGE SCALE GENOMIC DNA]</scope>
    <source>
        <strain evidence="1 2">WH 0402</strain>
    </source>
</reference>
<evidence type="ECO:0000313" key="2">
    <source>
        <dbReference type="Proteomes" id="UP000018130"/>
    </source>
</evidence>
<organism evidence="1 2">
    <name type="scientific">Crocosphaera watsonii WH 0402</name>
    <dbReference type="NCBI Taxonomy" id="1284629"/>
    <lineage>
        <taxon>Bacteria</taxon>
        <taxon>Bacillati</taxon>
        <taxon>Cyanobacteriota</taxon>
        <taxon>Cyanophyceae</taxon>
        <taxon>Oscillatoriophycideae</taxon>
        <taxon>Chroococcales</taxon>
        <taxon>Aphanothecaceae</taxon>
        <taxon>Crocosphaera</taxon>
    </lineage>
</organism>
<sequence length="43" mass="4875">MMASFPLACLTSLKLSHFFPNFFPISVFNRLGGLGQILDRHHI</sequence>
<evidence type="ECO:0000313" key="1">
    <source>
        <dbReference type="EMBL" id="CCQ68632.1"/>
    </source>
</evidence>
<accession>T2JVH7</accession>
<comment type="caution">
    <text evidence="1">The sequence shown here is derived from an EMBL/GenBank/DDBJ whole genome shotgun (WGS) entry which is preliminary data.</text>
</comment>